<dbReference type="Pfam" id="PF00849">
    <property type="entry name" value="PseudoU_synth_2"/>
    <property type="match status" value="1"/>
</dbReference>
<dbReference type="PROSITE" id="PS50889">
    <property type="entry name" value="S4"/>
    <property type="match status" value="1"/>
</dbReference>
<keyword evidence="3 5" id="KW-0694">RNA-binding</keyword>
<dbReference type="InterPro" id="IPR000748">
    <property type="entry name" value="PsdUridine_synth_RsuA/RluB/E/F"/>
</dbReference>
<dbReference type="SUPFAM" id="SSF55120">
    <property type="entry name" value="Pseudouridine synthase"/>
    <property type="match status" value="1"/>
</dbReference>
<proteinExistence type="inferred from homology"/>
<feature type="compositionally biased region" description="Basic and acidic residues" evidence="7">
    <location>
        <begin position="379"/>
        <end position="401"/>
    </location>
</feature>
<evidence type="ECO:0000256" key="3">
    <source>
        <dbReference type="ARBA" id="ARBA00022884"/>
    </source>
</evidence>
<feature type="compositionally biased region" description="Basic and acidic residues" evidence="7">
    <location>
        <begin position="533"/>
        <end position="554"/>
    </location>
</feature>
<evidence type="ECO:0000259" key="8">
    <source>
        <dbReference type="SMART" id="SM00363"/>
    </source>
</evidence>
<dbReference type="GO" id="GO:0160139">
    <property type="term" value="F:23S rRNA pseudouridine(2605) synthase activity"/>
    <property type="evidence" value="ECO:0007669"/>
    <property type="project" value="UniProtKB-EC"/>
</dbReference>
<feature type="domain" description="RNA-binding S4" evidence="8">
    <location>
        <begin position="30"/>
        <end position="88"/>
    </location>
</feature>
<evidence type="ECO:0000256" key="1">
    <source>
        <dbReference type="ARBA" id="ARBA00000073"/>
    </source>
</evidence>
<evidence type="ECO:0000313" key="9">
    <source>
        <dbReference type="EMBL" id="MDQ0506268.1"/>
    </source>
</evidence>
<comment type="similarity">
    <text evidence="2 6">Belongs to the pseudouridine synthase RsuA family.</text>
</comment>
<dbReference type="CDD" id="cd00165">
    <property type="entry name" value="S4"/>
    <property type="match status" value="1"/>
</dbReference>
<dbReference type="PANTHER" id="PTHR47683:SF3">
    <property type="entry name" value="RIBOSOMAL LARGE SUBUNIT PSEUDOURIDINE SYNTHASE B"/>
    <property type="match status" value="1"/>
</dbReference>
<dbReference type="InterPro" id="IPR036986">
    <property type="entry name" value="S4_RNA-bd_sf"/>
</dbReference>
<dbReference type="Gene3D" id="3.30.70.1560">
    <property type="entry name" value="Alpha-L RNA-binding motif"/>
    <property type="match status" value="1"/>
</dbReference>
<feature type="compositionally biased region" description="Basic and acidic residues" evidence="7">
    <location>
        <begin position="7"/>
        <end position="29"/>
    </location>
</feature>
<dbReference type="SMART" id="SM00363">
    <property type="entry name" value="S4"/>
    <property type="match status" value="1"/>
</dbReference>
<dbReference type="InterPro" id="IPR020103">
    <property type="entry name" value="PsdUridine_synth_cat_dom_sf"/>
</dbReference>
<comment type="caution">
    <text evidence="9">The sequence shown here is derived from an EMBL/GenBank/DDBJ whole genome shotgun (WGS) entry which is preliminary data.</text>
</comment>
<dbReference type="RefSeq" id="WP_237345693.1">
    <property type="nucleotide sequence ID" value="NZ_JABWGX010000012.1"/>
</dbReference>
<feature type="region of interest" description="Disordered" evidence="7">
    <location>
        <begin position="1"/>
        <end position="29"/>
    </location>
</feature>
<dbReference type="InterPro" id="IPR020094">
    <property type="entry name" value="TruA/RsuA/RluB/E/F_N"/>
</dbReference>
<dbReference type="EC" id="5.4.99.-" evidence="6"/>
<reference evidence="9 10" key="1">
    <citation type="submission" date="2023-07" db="EMBL/GenBank/DDBJ databases">
        <title>Genomic Encyclopedia of Type Strains, Phase IV (KMG-IV): sequencing the most valuable type-strain genomes for metagenomic binning, comparative biology and taxonomic classification.</title>
        <authorList>
            <person name="Goeker M."/>
        </authorList>
    </citation>
    <scope>NUCLEOTIDE SEQUENCE [LARGE SCALE GENOMIC DNA]</scope>
    <source>
        <strain evidence="9 10">DSM 3770</strain>
    </source>
</reference>
<keyword evidence="10" id="KW-1185">Reference proteome</keyword>
<feature type="compositionally biased region" description="Gly residues" evidence="7">
    <location>
        <begin position="555"/>
        <end position="564"/>
    </location>
</feature>
<dbReference type="PANTHER" id="PTHR47683">
    <property type="entry name" value="PSEUDOURIDINE SYNTHASE FAMILY PROTEIN-RELATED"/>
    <property type="match status" value="1"/>
</dbReference>
<evidence type="ECO:0000256" key="5">
    <source>
        <dbReference type="PROSITE-ProRule" id="PRU00182"/>
    </source>
</evidence>
<feature type="region of interest" description="Disordered" evidence="7">
    <location>
        <begin position="301"/>
        <end position="730"/>
    </location>
</feature>
<dbReference type="NCBIfam" id="TIGR00093">
    <property type="entry name" value="pseudouridine synthase"/>
    <property type="match status" value="1"/>
</dbReference>
<feature type="compositionally biased region" description="Basic and acidic residues" evidence="7">
    <location>
        <begin position="610"/>
        <end position="636"/>
    </location>
</feature>
<evidence type="ECO:0000313" key="10">
    <source>
        <dbReference type="Proteomes" id="UP001241747"/>
    </source>
</evidence>
<feature type="compositionally biased region" description="Basic and acidic residues" evidence="7">
    <location>
        <begin position="342"/>
        <end position="372"/>
    </location>
</feature>
<comment type="catalytic activity">
    <reaction evidence="1">
        <text>a uridine in RNA = a pseudouridine in RNA</text>
        <dbReference type="Rhea" id="RHEA:48348"/>
        <dbReference type="Rhea" id="RHEA-COMP:12068"/>
        <dbReference type="Rhea" id="RHEA-COMP:12069"/>
        <dbReference type="ChEBI" id="CHEBI:65314"/>
        <dbReference type="ChEBI" id="CHEBI:65315"/>
    </reaction>
</comment>
<gene>
    <name evidence="9" type="ORF">QOZ94_003077</name>
</gene>
<feature type="compositionally biased region" description="Gly residues" evidence="7">
    <location>
        <begin position="596"/>
        <end position="605"/>
    </location>
</feature>
<evidence type="ECO:0000256" key="2">
    <source>
        <dbReference type="ARBA" id="ARBA00008348"/>
    </source>
</evidence>
<feature type="compositionally biased region" description="Basic and acidic residues" evidence="7">
    <location>
        <begin position="579"/>
        <end position="595"/>
    </location>
</feature>
<organism evidence="9 10">
    <name type="scientific">Xanthobacter agilis</name>
    <dbReference type="NCBI Taxonomy" id="47492"/>
    <lineage>
        <taxon>Bacteria</taxon>
        <taxon>Pseudomonadati</taxon>
        <taxon>Pseudomonadota</taxon>
        <taxon>Alphaproteobacteria</taxon>
        <taxon>Hyphomicrobiales</taxon>
        <taxon>Xanthobacteraceae</taxon>
        <taxon>Xanthobacter</taxon>
    </lineage>
</organism>
<feature type="compositionally biased region" description="Basic and acidic residues" evidence="7">
    <location>
        <begin position="429"/>
        <end position="457"/>
    </location>
</feature>
<evidence type="ECO:0000256" key="6">
    <source>
        <dbReference type="RuleBase" id="RU003887"/>
    </source>
</evidence>
<dbReference type="InterPro" id="IPR018496">
    <property type="entry name" value="PsdUridine_synth_RsuA/RluB_CS"/>
</dbReference>
<dbReference type="InterPro" id="IPR002942">
    <property type="entry name" value="S4_RNA-bd"/>
</dbReference>
<feature type="compositionally biased region" description="Gly residues" evidence="7">
    <location>
        <begin position="681"/>
        <end position="722"/>
    </location>
</feature>
<dbReference type="Pfam" id="PF01479">
    <property type="entry name" value="S4"/>
    <property type="match status" value="1"/>
</dbReference>
<keyword evidence="4 6" id="KW-0413">Isomerase</keyword>
<dbReference type="InterPro" id="IPR042092">
    <property type="entry name" value="PsdUridine_s_RsuA/RluB/E/F_cat"/>
</dbReference>
<evidence type="ECO:0000256" key="4">
    <source>
        <dbReference type="ARBA" id="ARBA00023235"/>
    </source>
</evidence>
<protein>
    <recommendedName>
        <fullName evidence="6">Pseudouridine synthase</fullName>
        <ecNumber evidence="6">5.4.99.-</ecNumber>
    </recommendedName>
</protein>
<name>A0ABU0LGM0_XANAG</name>
<evidence type="ECO:0000256" key="7">
    <source>
        <dbReference type="SAM" id="MobiDB-lite"/>
    </source>
</evidence>
<dbReference type="PROSITE" id="PS01149">
    <property type="entry name" value="PSI_RSU"/>
    <property type="match status" value="1"/>
</dbReference>
<dbReference type="Proteomes" id="UP001241747">
    <property type="component" value="Unassembled WGS sequence"/>
</dbReference>
<dbReference type="EMBL" id="JAUSVY010000007">
    <property type="protein sequence ID" value="MDQ0506268.1"/>
    <property type="molecule type" value="Genomic_DNA"/>
</dbReference>
<dbReference type="InterPro" id="IPR006145">
    <property type="entry name" value="PsdUridine_synth_RsuA/RluA"/>
</dbReference>
<accession>A0ABU0LGM0</accession>
<dbReference type="Gene3D" id="3.30.70.580">
    <property type="entry name" value="Pseudouridine synthase I, catalytic domain, N-terminal subdomain"/>
    <property type="match status" value="1"/>
</dbReference>
<feature type="compositionally biased region" description="Gly residues" evidence="7">
    <location>
        <begin position="637"/>
        <end position="646"/>
    </location>
</feature>
<feature type="compositionally biased region" description="Basic and acidic residues" evidence="7">
    <location>
        <begin position="469"/>
        <end position="515"/>
    </location>
</feature>
<feature type="compositionally biased region" description="Basic and acidic residues" evidence="7">
    <location>
        <begin position="651"/>
        <end position="680"/>
    </location>
</feature>
<dbReference type="InterPro" id="IPR050343">
    <property type="entry name" value="RsuA_PseudoU_synthase"/>
</dbReference>
<dbReference type="SUPFAM" id="SSF55174">
    <property type="entry name" value="Alpha-L RNA-binding motif"/>
    <property type="match status" value="1"/>
</dbReference>
<dbReference type="Gene3D" id="3.10.290.10">
    <property type="entry name" value="RNA-binding S4 domain"/>
    <property type="match status" value="1"/>
</dbReference>
<sequence>MPRTSPPRKDKNNVPRLKRELPAAPKKEAERVAKVVARAGLASRREIEEWIAQGRVAVNGAVLTSPAVTVTAKDTITVDGAPLPEKERTRLFLYHKPKGVVTTNRDPEGRATLFEILPKGLPRLVSIGRLDINSEGLLLLTNDGGLARVLELPETGWLRRYRVRANGEIDQAKLDGLIKGITVDGVEYGPIEAELDRVQGANAWITVSLREGKNREVRNVLGALGLKVNRLIRVSYGPFQLGEIPECGIEEVRTRVLREQIGTDLSAAAGADFDGPLLEREIEEEPDAARHLAARLTLERAERAAAKPRPAEVPAQDQFRTMGPRVRRRIAEDGAVESRGTVADRKGRAVKVERLTARPDEGPTRSGGKDFGRPPARGRRFEQDDRPGFRTGDERPRRPRGDGQPQRFGEDRPRSGKGSFGKGSFGNRTEGERAPRSFRPRDGESRDDFRMREDRPARGQAPGRGFGGADDREARRPIRGKEGFGNRAEGERAPRSFRPRDGEGREDFRRGERPAHAKGPAKGPGRFGGADAAEGHRPRGEGFAGRPERADRAPGGRGFAGKGSAGKSFGDRNAGGRSFGEKSHGDRPERSDRAPGGRGFAGKGPAGRSFGDRNAGDRSFGEKSHGDRPERSDRAPGGRGFAGKGPAGRSFGDRNAGDRSFGEKSYGDRPERKGPPKDGFKGGFKGGAPRGAGKPGGFGGRSAGGPKGGKPFGKGGGAGGGRPSAPRGKR</sequence>